<name>A0A1H1A0D9_9ACTN</name>
<reference evidence="1 2" key="1">
    <citation type="submission" date="2016-10" db="EMBL/GenBank/DDBJ databases">
        <authorList>
            <person name="de Groot N.N."/>
        </authorList>
    </citation>
    <scope>NUCLEOTIDE SEQUENCE [LARGE SCALE GENOMIC DNA]</scope>
    <source>
        <strain evidence="1 2">DSM 43794</strain>
    </source>
</reference>
<dbReference type="Proteomes" id="UP000217103">
    <property type="component" value="Unassembled WGS sequence"/>
</dbReference>
<evidence type="ECO:0000313" key="1">
    <source>
        <dbReference type="EMBL" id="SDQ33080.1"/>
    </source>
</evidence>
<dbReference type="STRING" id="35622.SAMN04489764_0246"/>
<keyword evidence="2" id="KW-1185">Reference proteome</keyword>
<dbReference type="AlphaFoldDB" id="A0A1H1A0D9"/>
<organism evidence="1 2">
    <name type="scientific">Thermostaphylospora chromogena</name>
    <dbReference type="NCBI Taxonomy" id="35622"/>
    <lineage>
        <taxon>Bacteria</taxon>
        <taxon>Bacillati</taxon>
        <taxon>Actinomycetota</taxon>
        <taxon>Actinomycetes</taxon>
        <taxon>Streptosporangiales</taxon>
        <taxon>Thermomonosporaceae</taxon>
        <taxon>Thermostaphylospora</taxon>
    </lineage>
</organism>
<protein>
    <submittedName>
        <fullName evidence="1">Uncharacterized protein</fullName>
    </submittedName>
</protein>
<gene>
    <name evidence="1" type="ORF">SAMN04489764_0246</name>
</gene>
<accession>A0A1H1A0D9</accession>
<proteinExistence type="predicted"/>
<dbReference type="EMBL" id="FNKK01000002">
    <property type="protein sequence ID" value="SDQ33080.1"/>
    <property type="molecule type" value="Genomic_DNA"/>
</dbReference>
<evidence type="ECO:0000313" key="2">
    <source>
        <dbReference type="Proteomes" id="UP000217103"/>
    </source>
</evidence>
<sequence length="64" mass="6844">MGRSGGSGPGQRVRIRVASCARRAGVPRRVRPFGEPVEAVVCMRAGGRVTLPETGEIRSLPWAE</sequence>